<proteinExistence type="predicted"/>
<comment type="caution">
    <text evidence="9">The sequence shown here is derived from an EMBL/GenBank/DDBJ whole genome shotgun (WGS) entry which is preliminary data.</text>
</comment>
<evidence type="ECO:0000259" key="8">
    <source>
        <dbReference type="Pfam" id="PF14237"/>
    </source>
</evidence>
<dbReference type="PANTHER" id="PTHR36115">
    <property type="entry name" value="PROLINE-RICH ANTIGEN HOMOLOG-RELATED"/>
    <property type="match status" value="1"/>
</dbReference>
<organism evidence="9 10">
    <name type="scientific">Roseimicrobium gellanilyticum</name>
    <dbReference type="NCBI Taxonomy" id="748857"/>
    <lineage>
        <taxon>Bacteria</taxon>
        <taxon>Pseudomonadati</taxon>
        <taxon>Verrucomicrobiota</taxon>
        <taxon>Verrucomicrobiia</taxon>
        <taxon>Verrucomicrobiales</taxon>
        <taxon>Verrucomicrobiaceae</taxon>
        <taxon>Roseimicrobium</taxon>
    </lineage>
</organism>
<evidence type="ECO:0000259" key="7">
    <source>
        <dbReference type="Pfam" id="PF06271"/>
    </source>
</evidence>
<evidence type="ECO:0000256" key="1">
    <source>
        <dbReference type="ARBA" id="ARBA00004651"/>
    </source>
</evidence>
<evidence type="ECO:0000256" key="4">
    <source>
        <dbReference type="ARBA" id="ARBA00022989"/>
    </source>
</evidence>
<keyword evidence="2" id="KW-1003">Cell membrane</keyword>
<feature type="domain" description="GYF" evidence="8">
    <location>
        <begin position="3"/>
        <end position="49"/>
    </location>
</feature>
<dbReference type="Proteomes" id="UP000253426">
    <property type="component" value="Unassembled WGS sequence"/>
</dbReference>
<evidence type="ECO:0000256" key="2">
    <source>
        <dbReference type="ARBA" id="ARBA00022475"/>
    </source>
</evidence>
<protein>
    <submittedName>
        <fullName evidence="9">Putative RDD family membrane protein YckC</fullName>
    </submittedName>
</protein>
<feature type="transmembrane region" description="Helical" evidence="6">
    <location>
        <begin position="242"/>
        <end position="265"/>
    </location>
</feature>
<evidence type="ECO:0000313" key="9">
    <source>
        <dbReference type="EMBL" id="RBP42606.1"/>
    </source>
</evidence>
<dbReference type="PANTHER" id="PTHR36115:SF9">
    <property type="entry name" value="LMO1584 PROTEIN"/>
    <property type="match status" value="1"/>
</dbReference>
<evidence type="ECO:0000256" key="6">
    <source>
        <dbReference type="SAM" id="Phobius"/>
    </source>
</evidence>
<feature type="domain" description="RDD" evidence="7">
    <location>
        <begin position="95"/>
        <end position="224"/>
    </location>
</feature>
<comment type="subcellular location">
    <subcellularLocation>
        <location evidence="1">Cell membrane</location>
        <topology evidence="1">Multi-pass membrane protein</topology>
    </subcellularLocation>
</comment>
<reference evidence="9 10" key="1">
    <citation type="submission" date="2018-06" db="EMBL/GenBank/DDBJ databases">
        <title>Genomic Encyclopedia of Type Strains, Phase IV (KMG-IV): sequencing the most valuable type-strain genomes for metagenomic binning, comparative biology and taxonomic classification.</title>
        <authorList>
            <person name="Goeker M."/>
        </authorList>
    </citation>
    <scope>NUCLEOTIDE SEQUENCE [LARGE SCALE GENOMIC DNA]</scope>
    <source>
        <strain evidence="9 10">DSM 25532</strain>
    </source>
</reference>
<keyword evidence="5 6" id="KW-0472">Membrane</keyword>
<dbReference type="Pfam" id="PF06271">
    <property type="entry name" value="RDD"/>
    <property type="match status" value="1"/>
</dbReference>
<dbReference type="InterPro" id="IPR051791">
    <property type="entry name" value="Pra-immunoreactive"/>
</dbReference>
<dbReference type="EMBL" id="QNRR01000006">
    <property type="protein sequence ID" value="RBP42606.1"/>
    <property type="molecule type" value="Genomic_DNA"/>
</dbReference>
<keyword evidence="3 6" id="KW-0812">Transmembrane</keyword>
<dbReference type="AlphaFoldDB" id="A0A366HIL7"/>
<evidence type="ECO:0000256" key="3">
    <source>
        <dbReference type="ARBA" id="ARBA00022692"/>
    </source>
</evidence>
<dbReference type="RefSeq" id="WP_113959723.1">
    <property type="nucleotide sequence ID" value="NZ_QNRR01000006.1"/>
</dbReference>
<evidence type="ECO:0000256" key="5">
    <source>
        <dbReference type="ARBA" id="ARBA00023136"/>
    </source>
</evidence>
<keyword evidence="10" id="KW-1185">Reference proteome</keyword>
<accession>A0A366HIL7</accession>
<gene>
    <name evidence="9" type="ORF">DES53_106315</name>
</gene>
<dbReference type="GO" id="GO:0005886">
    <property type="term" value="C:plasma membrane"/>
    <property type="evidence" value="ECO:0007669"/>
    <property type="project" value="UniProtKB-SubCell"/>
</dbReference>
<feature type="transmembrane region" description="Helical" evidence="6">
    <location>
        <begin position="142"/>
        <end position="162"/>
    </location>
</feature>
<feature type="transmembrane region" description="Helical" evidence="6">
    <location>
        <begin position="102"/>
        <end position="130"/>
    </location>
</feature>
<sequence length="288" mass="31668">MNWFYAENGQQRGPVSDSDLAALAENGSLKGDTLLWREGLPDWQPVNRVRPDLIAAAGTPLLGGVAVPEQNKDLLVQQMREGVIGELTAPGSLRYVGFWWRLLSWIIDYIIMLVAQQVIQMVAFVLIAAMGAAMGGGNGSEIFTAVAMLGVMAFALALNAWYHTWMVSRFGGTLGKMALGFKVVTMDGRSLSWPRSLARWAVSGVLNHIIWLIIMVVPMLLILFIGLGGFQGLNNMEQSPAFVFWVIGMVVAFFVGLIGGGFPWWMAGLDKEKRALHDRICATRVVWK</sequence>
<dbReference type="InterPro" id="IPR025640">
    <property type="entry name" value="GYF_2"/>
</dbReference>
<dbReference type="OrthoDB" id="200422at2"/>
<name>A0A366HIL7_9BACT</name>
<evidence type="ECO:0000313" key="10">
    <source>
        <dbReference type="Proteomes" id="UP000253426"/>
    </source>
</evidence>
<dbReference type="InterPro" id="IPR010432">
    <property type="entry name" value="RDD"/>
</dbReference>
<feature type="transmembrane region" description="Helical" evidence="6">
    <location>
        <begin position="209"/>
        <end position="230"/>
    </location>
</feature>
<dbReference type="Pfam" id="PF14237">
    <property type="entry name" value="GYF_2"/>
    <property type="match status" value="1"/>
</dbReference>
<keyword evidence="4 6" id="KW-1133">Transmembrane helix</keyword>